<evidence type="ECO:0000313" key="6">
    <source>
        <dbReference type="Proteomes" id="UP001208649"/>
    </source>
</evidence>
<dbReference type="InterPro" id="IPR026444">
    <property type="entry name" value="Secre_tail"/>
</dbReference>
<dbReference type="EMBL" id="JAOTEM010000001">
    <property type="protein sequence ID" value="MCU7616134.1"/>
    <property type="molecule type" value="Genomic_DNA"/>
</dbReference>
<dbReference type="Pfam" id="PF18962">
    <property type="entry name" value="Por_Secre_tail"/>
    <property type="match status" value="1"/>
</dbReference>
<feature type="signal peptide" evidence="2">
    <location>
        <begin position="1"/>
        <end position="19"/>
    </location>
</feature>
<keyword evidence="1 2" id="KW-0732">Signal</keyword>
<dbReference type="Pfam" id="PF14240">
    <property type="entry name" value="YHYH"/>
    <property type="match status" value="1"/>
</dbReference>
<name>A0ABT2W1L5_9FLAO</name>
<dbReference type="Proteomes" id="UP001208649">
    <property type="component" value="Unassembled WGS sequence"/>
</dbReference>
<gene>
    <name evidence="5" type="ORF">NZ698_02890</name>
</gene>
<organism evidence="5 6">
    <name type="scientific">Chryseobacterium edaphi</name>
    <dbReference type="NCBI Taxonomy" id="2976532"/>
    <lineage>
        <taxon>Bacteria</taxon>
        <taxon>Pseudomonadati</taxon>
        <taxon>Bacteroidota</taxon>
        <taxon>Flavobacteriia</taxon>
        <taxon>Flavobacteriales</taxon>
        <taxon>Weeksellaceae</taxon>
        <taxon>Chryseobacterium group</taxon>
        <taxon>Chryseobacterium</taxon>
    </lineage>
</organism>
<proteinExistence type="predicted"/>
<protein>
    <submittedName>
        <fullName evidence="5">YHYH protein</fullName>
    </submittedName>
</protein>
<reference evidence="6" key="1">
    <citation type="submission" date="2023-07" db="EMBL/GenBank/DDBJ databases">
        <title>Chryseobacterium sp. strain PBS4-4 Genome sequencing and assembly.</title>
        <authorList>
            <person name="Jung Y."/>
        </authorList>
    </citation>
    <scope>NUCLEOTIDE SEQUENCE [LARGE SCALE GENOMIC DNA]</scope>
    <source>
        <strain evidence="6">PBS4-4</strain>
    </source>
</reference>
<dbReference type="InterPro" id="IPR025924">
    <property type="entry name" value="YHYH_dom"/>
</dbReference>
<feature type="domain" description="Secretion system C-terminal sorting" evidence="4">
    <location>
        <begin position="362"/>
        <end position="432"/>
    </location>
</feature>
<evidence type="ECO:0000259" key="4">
    <source>
        <dbReference type="Pfam" id="PF18962"/>
    </source>
</evidence>
<dbReference type="NCBIfam" id="TIGR04183">
    <property type="entry name" value="Por_Secre_tail"/>
    <property type="match status" value="1"/>
</dbReference>
<dbReference type="RefSeq" id="WP_263001595.1">
    <property type="nucleotide sequence ID" value="NZ_JAOTEM010000001.1"/>
</dbReference>
<evidence type="ECO:0000313" key="5">
    <source>
        <dbReference type="EMBL" id="MCU7616134.1"/>
    </source>
</evidence>
<comment type="caution">
    <text evidence="5">The sequence shown here is derived from an EMBL/GenBank/DDBJ whole genome shotgun (WGS) entry which is preliminary data.</text>
</comment>
<evidence type="ECO:0000256" key="2">
    <source>
        <dbReference type="SAM" id="SignalP"/>
    </source>
</evidence>
<feature type="domain" description="YHYH" evidence="3">
    <location>
        <begin position="96"/>
        <end position="305"/>
    </location>
</feature>
<evidence type="ECO:0000259" key="3">
    <source>
        <dbReference type="Pfam" id="PF14240"/>
    </source>
</evidence>
<sequence>MNRYLFLMIFLLAQNSVFSQSILSSWIMNAGEYASYWQNTNGSPTNPTFVFYTSTSLANVTQVCYNSSYVWTKSEGMTTNMGQFLNPGAPSAQGYTYRFPRNPTVPTTKTISPKVGSSGLLTNGVPVYGLSNARYYNGSGNNGMGVGTWNAEVYLAEGFVLDATLGAHPQQQGAYHSHAKPYRLYSTTSSSVHSPIIGWAFDGYPIYGPYGYSTPLNASSAITRMKTGYSLRNITTRTSLPYGVSLTSANYGPAVSTTYPLGTYIEDYEWLAANGGDLDKYNGRYCVTPEFPGGTYAYFVTINASGTPQFPYYIGIKYYGAPETDDITMGATITVPTGTSCFTSALNTNESEPLKTENVYTYPNPSNGIFNLKLPEITGKSEIEVYSVTGQKIFSKSVTGNETQIDISDKGKNGIFILKVLNNGKQYTAKLMLK</sequence>
<accession>A0ABT2W1L5</accession>
<keyword evidence="6" id="KW-1185">Reference proteome</keyword>
<evidence type="ECO:0000256" key="1">
    <source>
        <dbReference type="ARBA" id="ARBA00022729"/>
    </source>
</evidence>
<feature type="chain" id="PRO_5046861378" evidence="2">
    <location>
        <begin position="20"/>
        <end position="434"/>
    </location>
</feature>